<proteinExistence type="predicted"/>
<comment type="caution">
    <text evidence="1">The sequence shown here is derived from an EMBL/GenBank/DDBJ whole genome shotgun (WGS) entry which is preliminary data.</text>
</comment>
<accession>A0A069S981</accession>
<dbReference type="EMBL" id="JNHM01000094">
    <property type="protein sequence ID" value="KDS47752.1"/>
    <property type="molecule type" value="Genomic_DNA"/>
</dbReference>
<protein>
    <submittedName>
        <fullName evidence="1">Uncharacterized protein</fullName>
    </submittedName>
</protein>
<evidence type="ECO:0000313" key="1">
    <source>
        <dbReference type="EMBL" id="KDS47752.1"/>
    </source>
</evidence>
<organism evidence="1 2">
    <name type="scientific">Phocaeicola vulgatus str. 3975 RP4</name>
    <dbReference type="NCBI Taxonomy" id="1339352"/>
    <lineage>
        <taxon>Bacteria</taxon>
        <taxon>Pseudomonadati</taxon>
        <taxon>Bacteroidota</taxon>
        <taxon>Bacteroidia</taxon>
        <taxon>Bacteroidales</taxon>
        <taxon>Bacteroidaceae</taxon>
        <taxon>Phocaeicola</taxon>
    </lineage>
</organism>
<dbReference type="Proteomes" id="UP000027661">
    <property type="component" value="Unassembled WGS sequence"/>
</dbReference>
<dbReference type="AlphaFoldDB" id="A0A069S981"/>
<gene>
    <name evidence="1" type="ORF">M099_3432</name>
</gene>
<sequence>MQPFTYWIYTQDNPWFITRNEKPGCEGCCFSLLYVRQYQYTSN</sequence>
<name>A0A069S981_PHOVU</name>
<dbReference type="PATRIC" id="fig|1339352.3.peg.3253"/>
<reference evidence="1 2" key="1">
    <citation type="submission" date="2014-04" db="EMBL/GenBank/DDBJ databases">
        <authorList>
            <person name="Sears C."/>
            <person name="Carroll K."/>
            <person name="Sack B.R."/>
            <person name="Qadri F."/>
            <person name="Myers L.L."/>
            <person name="Chung G.-T."/>
            <person name="Escheverria P."/>
            <person name="Fraser C.M."/>
            <person name="Sadzewicz L."/>
            <person name="Shefchek K.A."/>
            <person name="Tallon L."/>
            <person name="Das S.P."/>
            <person name="Daugherty S."/>
            <person name="Mongodin E.F."/>
        </authorList>
    </citation>
    <scope>NUCLEOTIDE SEQUENCE [LARGE SCALE GENOMIC DNA]</scope>
    <source>
        <strain evidence="1 2">3975 RP4</strain>
    </source>
</reference>
<evidence type="ECO:0000313" key="2">
    <source>
        <dbReference type="Proteomes" id="UP000027661"/>
    </source>
</evidence>